<dbReference type="EMBL" id="JBBKAJ010000001">
    <property type="protein sequence ID" value="MEJ8631919.1"/>
    <property type="molecule type" value="Genomic_DNA"/>
</dbReference>
<proteinExistence type="predicted"/>
<dbReference type="Proteomes" id="UP001377168">
    <property type="component" value="Unassembled WGS sequence"/>
</dbReference>
<accession>A0ACC6PKG2</accession>
<reference evidence="1" key="1">
    <citation type="submission" date="2024-03" db="EMBL/GenBank/DDBJ databases">
        <title>Novel Streptomyces species of biotechnological and ecological value are a feature of Machair soil.</title>
        <authorList>
            <person name="Prole J.R."/>
            <person name="Goodfellow M."/>
            <person name="Allenby N."/>
            <person name="Ward A.C."/>
        </authorList>
    </citation>
    <scope>NUCLEOTIDE SEQUENCE</scope>
    <source>
        <strain evidence="1">MS2.AVA.5</strain>
    </source>
</reference>
<protein>
    <submittedName>
        <fullName evidence="1">Uncharacterized protein</fullName>
    </submittedName>
</protein>
<keyword evidence="2" id="KW-1185">Reference proteome</keyword>
<sequence>MTDHVVNAEPNDATQGLRVKEHDDSGDSETHGYFRVGQQSAKGIETLVLAY</sequence>
<comment type="caution">
    <text evidence="1">The sequence shown here is derived from an EMBL/GenBank/DDBJ whole genome shotgun (WGS) entry which is preliminary data.</text>
</comment>
<evidence type="ECO:0000313" key="2">
    <source>
        <dbReference type="Proteomes" id="UP001377168"/>
    </source>
</evidence>
<gene>
    <name evidence="1" type="ORF">WKI67_00150</name>
</gene>
<evidence type="ECO:0000313" key="1">
    <source>
        <dbReference type="EMBL" id="MEJ8631919.1"/>
    </source>
</evidence>
<name>A0ACC6PKG2_9ACTN</name>
<organism evidence="1 2">
    <name type="scientific">Streptomyces achmelvichensis</name>
    <dbReference type="NCBI Taxonomy" id="3134111"/>
    <lineage>
        <taxon>Bacteria</taxon>
        <taxon>Bacillati</taxon>
        <taxon>Actinomycetota</taxon>
        <taxon>Actinomycetes</taxon>
        <taxon>Kitasatosporales</taxon>
        <taxon>Streptomycetaceae</taxon>
        <taxon>Streptomyces</taxon>
    </lineage>
</organism>